<dbReference type="EMBL" id="JANEYG010000091">
    <property type="protein sequence ID" value="KAJ8913582.1"/>
    <property type="molecule type" value="Genomic_DNA"/>
</dbReference>
<organism evidence="1 2">
    <name type="scientific">Exocentrus adspersus</name>
    <dbReference type="NCBI Taxonomy" id="1586481"/>
    <lineage>
        <taxon>Eukaryota</taxon>
        <taxon>Metazoa</taxon>
        <taxon>Ecdysozoa</taxon>
        <taxon>Arthropoda</taxon>
        <taxon>Hexapoda</taxon>
        <taxon>Insecta</taxon>
        <taxon>Pterygota</taxon>
        <taxon>Neoptera</taxon>
        <taxon>Endopterygota</taxon>
        <taxon>Coleoptera</taxon>
        <taxon>Polyphaga</taxon>
        <taxon>Cucujiformia</taxon>
        <taxon>Chrysomeloidea</taxon>
        <taxon>Cerambycidae</taxon>
        <taxon>Lamiinae</taxon>
        <taxon>Acanthocinini</taxon>
        <taxon>Exocentrus</taxon>
    </lineage>
</organism>
<accession>A0AAV8VHX0</accession>
<proteinExistence type="predicted"/>
<dbReference type="AlphaFoldDB" id="A0AAV8VHX0"/>
<keyword evidence="2" id="KW-1185">Reference proteome</keyword>
<name>A0AAV8VHX0_9CUCU</name>
<protein>
    <submittedName>
        <fullName evidence="1">Uncharacterized protein</fullName>
    </submittedName>
</protein>
<reference evidence="1 2" key="1">
    <citation type="journal article" date="2023" name="Insect Mol. Biol.">
        <title>Genome sequencing provides insights into the evolution of gene families encoding plant cell wall-degrading enzymes in longhorned beetles.</title>
        <authorList>
            <person name="Shin N.R."/>
            <person name="Okamura Y."/>
            <person name="Kirsch R."/>
            <person name="Pauchet Y."/>
        </authorList>
    </citation>
    <scope>NUCLEOTIDE SEQUENCE [LARGE SCALE GENOMIC DNA]</scope>
    <source>
        <strain evidence="1">EAD_L_NR</strain>
    </source>
</reference>
<dbReference type="Proteomes" id="UP001159042">
    <property type="component" value="Unassembled WGS sequence"/>
</dbReference>
<evidence type="ECO:0000313" key="1">
    <source>
        <dbReference type="EMBL" id="KAJ8913582.1"/>
    </source>
</evidence>
<comment type="caution">
    <text evidence="1">The sequence shown here is derived from an EMBL/GenBank/DDBJ whole genome shotgun (WGS) entry which is preliminary data.</text>
</comment>
<sequence>MHISRDISTPSLLFGYKYRQTSRSLNKSTSTTNSIRINKNGFKESKPDIAFSLKTTIPLRNLIID</sequence>
<gene>
    <name evidence="1" type="ORF">NQ315_013989</name>
</gene>
<evidence type="ECO:0000313" key="2">
    <source>
        <dbReference type="Proteomes" id="UP001159042"/>
    </source>
</evidence>